<keyword evidence="3" id="KW-1185">Reference proteome</keyword>
<organism evidence="2 3">
    <name type="scientific">Prorocentrum cordatum</name>
    <dbReference type="NCBI Taxonomy" id="2364126"/>
    <lineage>
        <taxon>Eukaryota</taxon>
        <taxon>Sar</taxon>
        <taxon>Alveolata</taxon>
        <taxon>Dinophyceae</taxon>
        <taxon>Prorocentrales</taxon>
        <taxon>Prorocentraceae</taxon>
        <taxon>Prorocentrum</taxon>
    </lineage>
</organism>
<name>A0ABN9XF22_9DINO</name>
<feature type="compositionally biased region" description="Low complexity" evidence="1">
    <location>
        <begin position="125"/>
        <end position="145"/>
    </location>
</feature>
<comment type="caution">
    <text evidence="2">The sequence shown here is derived from an EMBL/GenBank/DDBJ whole genome shotgun (WGS) entry which is preliminary data.</text>
</comment>
<evidence type="ECO:0000256" key="1">
    <source>
        <dbReference type="SAM" id="MobiDB-lite"/>
    </source>
</evidence>
<evidence type="ECO:0000313" key="2">
    <source>
        <dbReference type="EMBL" id="CAK0896683.1"/>
    </source>
</evidence>
<reference evidence="2" key="1">
    <citation type="submission" date="2023-10" db="EMBL/GenBank/DDBJ databases">
        <authorList>
            <person name="Chen Y."/>
            <person name="Shah S."/>
            <person name="Dougan E. K."/>
            <person name="Thang M."/>
            <person name="Chan C."/>
        </authorList>
    </citation>
    <scope>NUCLEOTIDE SEQUENCE [LARGE SCALE GENOMIC DNA]</scope>
</reference>
<feature type="region of interest" description="Disordered" evidence="1">
    <location>
        <begin position="107"/>
        <end position="145"/>
    </location>
</feature>
<dbReference type="Proteomes" id="UP001189429">
    <property type="component" value="Unassembled WGS sequence"/>
</dbReference>
<protein>
    <submittedName>
        <fullName evidence="2">Uncharacterized protein</fullName>
    </submittedName>
</protein>
<sequence length="602" mass="64124">MATLVPGKTGVWGKRVLLDLDPCILKPLAALKSSLASDALLCDLTPADLKARSDGAALLLGLSPLRPSLHHLRHGGASEDLALQRRPLAAVQRGPLAERGLTSPLQHGVEAAGDPQPCAPGGGSVRPVGGSQPGGRLAARAAGPAEPDLARARRVGAVGRGGAGAAARRRRPRGQAPAALTASDAEVARHLHRRLGVEVKRPDKGRRVLGYRCSLELIGGCGSLSQAAHRLGGAASFLDWGHGAMEDHLKRSPSPGGKRLDFFECFIRRVLGDSLQFVAKGGSHHPPHISRAYGGAGPLCLSAERQRKVDIGSASFRFTITIIRLCRRCRAPVRVESPRVNHLVRDAADLPPPRRGRSDPQLPSLCLLYPVEEGDDGGEMGGWLLRRLGTPVRGPWGICGHTGRPHVILQGRDLGAPAKRAALSAAYPKKLRAALAKNFASVVQKLETARRFRKAWELTANGQITTREVADGVASLPPARWCPSCQWSFRFRHCCIVFIENGEPQPPVIPWSLVRGLSRRVPIFFNRSCPASGAAAGVPRILMYKPKEKGMDAEAQRSAQASRPACPVIQLLSSGGWRPDLQHAGVLLASGRSDSAIAALSL</sequence>
<accession>A0ABN9XF22</accession>
<proteinExistence type="predicted"/>
<feature type="region of interest" description="Disordered" evidence="1">
    <location>
        <begin position="160"/>
        <end position="179"/>
    </location>
</feature>
<gene>
    <name evidence="2" type="ORF">PCOR1329_LOCUS75082</name>
</gene>
<dbReference type="EMBL" id="CAUYUJ010020226">
    <property type="protein sequence ID" value="CAK0896683.1"/>
    <property type="molecule type" value="Genomic_DNA"/>
</dbReference>
<evidence type="ECO:0000313" key="3">
    <source>
        <dbReference type="Proteomes" id="UP001189429"/>
    </source>
</evidence>